<name>M6GGL8_LEPIR</name>
<proteinExistence type="predicted"/>
<keyword evidence="1" id="KW-0472">Membrane</keyword>
<evidence type="ECO:0000313" key="3">
    <source>
        <dbReference type="Proteomes" id="UP000012128"/>
    </source>
</evidence>
<keyword evidence="1" id="KW-1133">Transmembrane helix</keyword>
<feature type="transmembrane region" description="Helical" evidence="1">
    <location>
        <begin position="21"/>
        <end position="40"/>
    </location>
</feature>
<evidence type="ECO:0000256" key="1">
    <source>
        <dbReference type="SAM" id="Phobius"/>
    </source>
</evidence>
<gene>
    <name evidence="2" type="ORF">LEP1GSC037_4771</name>
</gene>
<dbReference type="EMBL" id="AFLW02000117">
    <property type="protein sequence ID" value="EMM81669.1"/>
    <property type="molecule type" value="Genomic_DNA"/>
</dbReference>
<organism evidence="2 3">
    <name type="scientific">Leptospira interrogans str. 2006001854</name>
    <dbReference type="NCBI Taxonomy" id="1001590"/>
    <lineage>
        <taxon>Bacteria</taxon>
        <taxon>Pseudomonadati</taxon>
        <taxon>Spirochaetota</taxon>
        <taxon>Spirochaetia</taxon>
        <taxon>Leptospirales</taxon>
        <taxon>Leptospiraceae</taxon>
        <taxon>Leptospira</taxon>
    </lineage>
</organism>
<sequence length="41" mass="5031">MKNVLLVNDSQENLYKRNFNLLIFYVELYFGFLDFISSFFK</sequence>
<accession>M6GGL8</accession>
<keyword evidence="1" id="KW-0812">Transmembrane</keyword>
<protein>
    <submittedName>
        <fullName evidence="2">Uncharacterized protein</fullName>
    </submittedName>
</protein>
<dbReference type="AlphaFoldDB" id="M6GGL8"/>
<reference evidence="2 3" key="1">
    <citation type="submission" date="2013-01" db="EMBL/GenBank/DDBJ databases">
        <authorList>
            <person name="Harkins D.M."/>
            <person name="Durkin A.S."/>
            <person name="Brinkac L.M."/>
            <person name="Haft D.H."/>
            <person name="Selengut J.D."/>
            <person name="Sanka R."/>
            <person name="DePew J."/>
            <person name="Purushe J."/>
            <person name="Hospenthal D.R."/>
            <person name="Murray C.K."/>
            <person name="Pimentel G."/>
            <person name="Wasfy M."/>
            <person name="Parker T."/>
            <person name="Miller R.S."/>
            <person name="Vinetz J.M."/>
            <person name="Sutton G.G."/>
            <person name="Nierman W.C."/>
            <person name="Fouts D.E."/>
        </authorList>
    </citation>
    <scope>NUCLEOTIDE SEQUENCE [LARGE SCALE GENOMIC DNA]</scope>
    <source>
        <strain evidence="2 3">2006001854</strain>
    </source>
</reference>
<dbReference type="Proteomes" id="UP000012128">
    <property type="component" value="Unassembled WGS sequence"/>
</dbReference>
<evidence type="ECO:0000313" key="2">
    <source>
        <dbReference type="EMBL" id="EMM81669.1"/>
    </source>
</evidence>
<comment type="caution">
    <text evidence="2">The sequence shown here is derived from an EMBL/GenBank/DDBJ whole genome shotgun (WGS) entry which is preliminary data.</text>
</comment>